<sequence length="173" mass="19340">MPKRSTAKKKERKEEIKRVFYFRVRSGFKSLIVRTGPGRCGIPAQERILSSKPFKRVHLDTTWPTKLTVSIGTVHWNFRLRRRDSFAIRPFDGDDGHCDLKVHIANGRDPHGRPGSRRCCKEEGGAGERGVAVGFIVTAGRCSECDLKDIMGFALDTSLVTCSGPGHMLTRLS</sequence>
<dbReference type="EMBL" id="AMZH03012152">
    <property type="protein sequence ID" value="RRT51575.1"/>
    <property type="molecule type" value="Genomic_DNA"/>
</dbReference>
<organism evidence="1 2">
    <name type="scientific">Ensete ventricosum</name>
    <name type="common">Abyssinian banana</name>
    <name type="synonym">Musa ensete</name>
    <dbReference type="NCBI Taxonomy" id="4639"/>
    <lineage>
        <taxon>Eukaryota</taxon>
        <taxon>Viridiplantae</taxon>
        <taxon>Streptophyta</taxon>
        <taxon>Embryophyta</taxon>
        <taxon>Tracheophyta</taxon>
        <taxon>Spermatophyta</taxon>
        <taxon>Magnoliopsida</taxon>
        <taxon>Liliopsida</taxon>
        <taxon>Zingiberales</taxon>
        <taxon>Musaceae</taxon>
        <taxon>Ensete</taxon>
    </lineage>
</organism>
<evidence type="ECO:0000313" key="1">
    <source>
        <dbReference type="EMBL" id="RRT51575.1"/>
    </source>
</evidence>
<comment type="caution">
    <text evidence="1">The sequence shown here is derived from an EMBL/GenBank/DDBJ whole genome shotgun (WGS) entry which is preliminary data.</text>
</comment>
<proteinExistence type="predicted"/>
<dbReference type="Proteomes" id="UP000287651">
    <property type="component" value="Unassembled WGS sequence"/>
</dbReference>
<reference evidence="1 2" key="1">
    <citation type="journal article" date="2014" name="Agronomy (Basel)">
        <title>A Draft Genome Sequence for Ensete ventricosum, the Drought-Tolerant Tree Against Hunger.</title>
        <authorList>
            <person name="Harrison J."/>
            <person name="Moore K.A."/>
            <person name="Paszkiewicz K."/>
            <person name="Jones T."/>
            <person name="Grant M."/>
            <person name="Ambacheew D."/>
            <person name="Muzemil S."/>
            <person name="Studholme D.J."/>
        </authorList>
    </citation>
    <scope>NUCLEOTIDE SEQUENCE [LARGE SCALE GENOMIC DNA]</scope>
</reference>
<protein>
    <submittedName>
        <fullName evidence="1">Uncharacterized protein</fullName>
    </submittedName>
</protein>
<name>A0A426YIL1_ENSVE</name>
<dbReference type="AlphaFoldDB" id="A0A426YIL1"/>
<accession>A0A426YIL1</accession>
<gene>
    <name evidence="1" type="ORF">B296_00051032</name>
</gene>
<evidence type="ECO:0000313" key="2">
    <source>
        <dbReference type="Proteomes" id="UP000287651"/>
    </source>
</evidence>